<accession>A0A1C5HGJ2</accession>
<evidence type="ECO:0000313" key="2">
    <source>
        <dbReference type="Proteomes" id="UP000198210"/>
    </source>
</evidence>
<name>A0A1C5HGJ2_9ACTN</name>
<dbReference type="AlphaFoldDB" id="A0A1C5HGJ2"/>
<sequence length="249" mass="26148">MTNGAPAMLGTASDGRPAADDELLVITDERRRGSDALALPFRAATVLELGPQIGTLPVTESFDTVVIDRGPLDLRWLDALVPALRPAVRPGGRLLVILDVEGPTDAEEPVAGRLTGLKWAGLGSLNGRPYAALELAEGSTEPAAQLLTAAIAVRLGAAEGAARRDVEVATALAGAERDRRLSETALLGQLGTLADRVEKLNKELKSRPQAPGGQQAVRAILVKSEGGRKMLGVLRRGKRLAGKVKRKLS</sequence>
<dbReference type="EMBL" id="LT607751">
    <property type="protein sequence ID" value="SCG45120.1"/>
    <property type="molecule type" value="Genomic_DNA"/>
</dbReference>
<protein>
    <recommendedName>
        <fullName evidence="3">Methyltransferase domain-containing protein</fullName>
    </recommendedName>
</protein>
<proteinExistence type="predicted"/>
<evidence type="ECO:0008006" key="3">
    <source>
        <dbReference type="Google" id="ProtNLM"/>
    </source>
</evidence>
<evidence type="ECO:0000313" key="1">
    <source>
        <dbReference type="EMBL" id="SCG45120.1"/>
    </source>
</evidence>
<dbReference type="Proteomes" id="UP000198210">
    <property type="component" value="Chromosome I"/>
</dbReference>
<organism evidence="1 2">
    <name type="scientific">Micromonospora siamensis</name>
    <dbReference type="NCBI Taxonomy" id="299152"/>
    <lineage>
        <taxon>Bacteria</taxon>
        <taxon>Bacillati</taxon>
        <taxon>Actinomycetota</taxon>
        <taxon>Actinomycetes</taxon>
        <taxon>Micromonosporales</taxon>
        <taxon>Micromonosporaceae</taxon>
        <taxon>Micromonospora</taxon>
    </lineage>
</organism>
<keyword evidence="2" id="KW-1185">Reference proteome</keyword>
<gene>
    <name evidence="1" type="ORF">GA0074704_1691</name>
</gene>
<reference evidence="1 2" key="1">
    <citation type="submission" date="2016-06" db="EMBL/GenBank/DDBJ databases">
        <authorList>
            <person name="Kjaerup R.B."/>
            <person name="Dalgaard T.S."/>
            <person name="Juul-Madsen H.R."/>
        </authorList>
    </citation>
    <scope>NUCLEOTIDE SEQUENCE [LARGE SCALE GENOMIC DNA]</scope>
    <source>
        <strain evidence="1 2">DSM 45097</strain>
    </source>
</reference>
<dbReference type="RefSeq" id="WP_157743625.1">
    <property type="nucleotide sequence ID" value="NZ_JBHLYF010000042.1"/>
</dbReference>